<organism evidence="2">
    <name type="scientific">Echinococcus granulosus</name>
    <name type="common">Hydatid tapeworm</name>
    <dbReference type="NCBI Taxonomy" id="6210"/>
    <lineage>
        <taxon>Eukaryota</taxon>
        <taxon>Metazoa</taxon>
        <taxon>Spiralia</taxon>
        <taxon>Lophotrochozoa</taxon>
        <taxon>Platyhelminthes</taxon>
        <taxon>Cestoda</taxon>
        <taxon>Eucestoda</taxon>
        <taxon>Cyclophyllidea</taxon>
        <taxon>Taeniidae</taxon>
        <taxon>Echinococcus</taxon>
        <taxon>Echinococcus granulosus group</taxon>
    </lineage>
</organism>
<feature type="region of interest" description="Disordered" evidence="1">
    <location>
        <begin position="642"/>
        <end position="666"/>
    </location>
</feature>
<gene>
    <name evidence="2" type="ORF">EgrG_000346700</name>
</gene>
<feature type="compositionally biased region" description="Basic and acidic residues" evidence="1">
    <location>
        <begin position="614"/>
        <end position="627"/>
    </location>
</feature>
<feature type="compositionally biased region" description="Basic and acidic residues" evidence="1">
    <location>
        <begin position="714"/>
        <end position="723"/>
    </location>
</feature>
<feature type="compositionally biased region" description="Basic and acidic residues" evidence="1">
    <location>
        <begin position="1034"/>
        <end position="1044"/>
    </location>
</feature>
<sequence>MTFVTVLGVFGSNGTGNKTDKFQKLFYDGLVTALGIYALDVDAVVATSAPAPALTKTKKYGTALIHPLSSGTPLRALFQPELHQFQTAFEEAVAEAVDAVGSGVAVVVVVYAGEVLHSTGEWLLADTTFSGEQLQMWLDSSAAAAWQPDIQKLTTAPSGTEPINIVVCTPSAGAKTRWPMAAIPGGSTQLVMLSKSRRLPVHLQTMASWRANGKLPAAPSNATAFEALHTLSGELARLHWEHQLKLLAEAEQEFTLAQRSFKHAPPALYLLPSGHGGVQTQACGLFVVQGVNVLLGSAFAEHKPPQWWQLVRSLDRLDAAIFPDWSAASIQSYRFLTKHLLYATSASYSANWLGCLFTPAPIEPGVESPLLLTPPTTATTTADPHRLRYLSAQPEQTRLFYKIGVGELSLKYLGASVGVLLVWHPAPGEGKAKIASPLTIFLPVVHSPEASVSPVSLLAGLVRMLRKAPETNVEGANAITTATPTKRTTLASTAAKSPGVASRTVNSTPSMKTHVNGTLRNLTSASTKPLASKSTPTRTLPSRTPMTRPVVPSRTVSSTTPRTKTTTITPRPATSTTRPTTTTITTPRGRAAHPTTTRPSTTGIKAKITPLSKKSPDEKRPTPTSKTEVKLVEHAAKVAKATAEKTGHEIKYAPSGRPSNLPPRRKVGEKTVMEELNELPEVMKTPATDSLAEVVKQQQQGQETEEEVSYPDSLRAEETETKEAAMTPNKTEPAKFVVSAEHHEVPEAEPVPASHEEILKSPASLDFAVPAVADNHGVITPKADDPKSPMGAGLGVEQHQEDLGVSSGSPIESIIGKSPAGMDLAMSSACAEHHKDPEMEVSTSSVDKGLVFDSGADEHHKEFVMSKSLAAMVTLKSPTGMEFTMPPGVDENHEDLHAHEVGSKPPFHEEVFEPKSSFHDEISRSSAGMKSEMPPGFYEHHEDSEILKSPADIRVSTFSVDTHLTKQSGTEHHEEFRVLHSSGSKSECPIHEEILKSPTDVGFAMPADVKVSTSPADVEYGEHHDGEHEEDLEESRSARHEEISKSPTDVGFAMPADVKVSTSPADVEYGVHHDGEHEEDLEESRSARHEESSQSSVGMELGVQHEFHDTSGLARSPDEAQFALSPDTDAHKDVEIAQSPIIVDFDNAKKHQPVESYISRSQAYFEREISKSPAGMEFAVPSGDATCCEVVDASKASIAESTLLSGSPELDGSLKSNFPPSSLGDHTMEVTKFQEQSYAQPQTATTDDEFPVHEISVGGGKVIPEVTDHIDSMESTPENMPPIHGDLMYQLRTECTSQPADSTTYDGPHIGFMDVAAGRPVDENIHTPSSEASNGSMIHTEAAPIPPGFKPEVVSSSSPAINVASPQSGAPSGFSSQHPLLYSQHQSESFEGEEETEASFHQKFPTAAVGGTGDMEVPSCKEAESSEKPVGSSDSSGAVFDPLTQWGHPQGIPVPVLPSRTILVRPSRPTTARSAALGTKAPASSTTSKAPETLSPGYIIRVPFAMATQFFTQVRARVYVLSGECLHPITGEALIAGISKWKPEEREAVTKMSGGRGVEGINVVPTDEPLEWVRWLRRSRGGSGDGSGTGEERLQAVEVTVHSSATLSDIHFSDHGIEITCPAILHHSHYHYTSPITTFLHNSKRLHCLLPL</sequence>
<evidence type="ECO:0000256" key="1">
    <source>
        <dbReference type="SAM" id="MobiDB-lite"/>
    </source>
</evidence>
<feature type="region of interest" description="Disordered" evidence="1">
    <location>
        <begin position="492"/>
        <end position="627"/>
    </location>
</feature>
<feature type="compositionally biased region" description="Polar residues" evidence="1">
    <location>
        <begin position="1354"/>
        <end position="1378"/>
    </location>
</feature>
<reference evidence="4" key="3">
    <citation type="submission" date="2020-10" db="UniProtKB">
        <authorList>
            <consortium name="WormBaseParasite"/>
        </authorList>
    </citation>
    <scope>IDENTIFICATION</scope>
</reference>
<evidence type="ECO:0000313" key="3">
    <source>
        <dbReference type="Proteomes" id="UP000492820"/>
    </source>
</evidence>
<feature type="compositionally biased region" description="Low complexity" evidence="1">
    <location>
        <begin position="693"/>
        <end position="702"/>
    </location>
</feature>
<protein>
    <submittedName>
        <fullName evidence="2 4">Microtubule associated protein 1S</fullName>
    </submittedName>
</protein>
<feature type="region of interest" description="Disordered" evidence="1">
    <location>
        <begin position="1017"/>
        <end position="1056"/>
    </location>
</feature>
<feature type="compositionally biased region" description="Low complexity" evidence="1">
    <location>
        <begin position="532"/>
        <end position="588"/>
    </location>
</feature>
<feature type="region of interest" description="Disordered" evidence="1">
    <location>
        <begin position="1467"/>
        <end position="1491"/>
    </location>
</feature>
<reference evidence="2 3" key="1">
    <citation type="journal article" date="2013" name="Nature">
        <title>The genomes of four tapeworm species reveal adaptations to parasitism.</title>
        <authorList>
            <person name="Tsai I.J."/>
            <person name="Zarowiecki M."/>
            <person name="Holroyd N."/>
            <person name="Garciarrubio A."/>
            <person name="Sanchez-Flores A."/>
            <person name="Brooks K.L."/>
            <person name="Tracey A."/>
            <person name="Bobes R.J."/>
            <person name="Fragoso G."/>
            <person name="Sciutto E."/>
            <person name="Aslett M."/>
            <person name="Beasley H."/>
            <person name="Bennett H.M."/>
            <person name="Cai J."/>
            <person name="Camicia F."/>
            <person name="Clark R."/>
            <person name="Cucher M."/>
            <person name="De Silva N."/>
            <person name="Day T.A."/>
            <person name="Deplazes P."/>
            <person name="Estrada K."/>
            <person name="Fernandez C."/>
            <person name="Holland P.W."/>
            <person name="Hou J."/>
            <person name="Hu S."/>
            <person name="Huckvale T."/>
            <person name="Hung S.S."/>
            <person name="Kamenetzky L."/>
            <person name="Keane J.A."/>
            <person name="Kiss F."/>
            <person name="Koziol U."/>
            <person name="Lambert O."/>
            <person name="Liu K."/>
            <person name="Luo X."/>
            <person name="Luo Y."/>
            <person name="Macchiaroli N."/>
            <person name="Nichol S."/>
            <person name="Paps J."/>
            <person name="Parkinson J."/>
            <person name="Pouchkina-Stantcheva N."/>
            <person name="Riddiford N."/>
            <person name="Rosenzvit M."/>
            <person name="Salinas G."/>
            <person name="Wasmuth J.D."/>
            <person name="Zamanian M."/>
            <person name="Zheng Y."/>
            <person name="Cai X."/>
            <person name="Soberon X."/>
            <person name="Olson P.D."/>
            <person name="Laclette J.P."/>
            <person name="Brehm K."/>
            <person name="Berriman M."/>
            <person name="Garciarrubio A."/>
            <person name="Bobes R.J."/>
            <person name="Fragoso G."/>
            <person name="Sanchez-Flores A."/>
            <person name="Estrada K."/>
            <person name="Cevallos M.A."/>
            <person name="Morett E."/>
            <person name="Gonzalez V."/>
            <person name="Portillo T."/>
            <person name="Ochoa-Leyva A."/>
            <person name="Jose M.V."/>
            <person name="Sciutto E."/>
            <person name="Landa A."/>
            <person name="Jimenez L."/>
            <person name="Valdes V."/>
            <person name="Carrero J.C."/>
            <person name="Larralde C."/>
            <person name="Morales-Montor J."/>
            <person name="Limon-Lason J."/>
            <person name="Soberon X."/>
            <person name="Laclette J.P."/>
        </authorList>
    </citation>
    <scope>NUCLEOTIDE SEQUENCE [LARGE SCALE GENOMIC DNA]</scope>
</reference>
<dbReference type="WBParaSite" id="EgrG_000346700">
    <property type="protein sequence ID" value="EgrG_000346700"/>
    <property type="gene ID" value="EgrG_000346700"/>
</dbReference>
<evidence type="ECO:0000313" key="2">
    <source>
        <dbReference type="EMBL" id="CDS22251.1"/>
    </source>
</evidence>
<dbReference type="OrthoDB" id="5371837at2759"/>
<feature type="compositionally biased region" description="Polar residues" evidence="1">
    <location>
        <begin position="594"/>
        <end position="603"/>
    </location>
</feature>
<evidence type="ECO:0000313" key="4">
    <source>
        <dbReference type="WBParaSite" id="EgrG_000346700"/>
    </source>
</evidence>
<feature type="compositionally biased region" description="Basic and acidic residues" evidence="1">
    <location>
        <begin position="642"/>
        <end position="651"/>
    </location>
</feature>
<feature type="compositionally biased region" description="Polar residues" evidence="1">
    <location>
        <begin position="503"/>
        <end position="529"/>
    </location>
</feature>
<name>A0A068WX18_ECHGR</name>
<reference evidence="2" key="2">
    <citation type="submission" date="2014-06" db="EMBL/GenBank/DDBJ databases">
        <authorList>
            <person name="Aslett M."/>
        </authorList>
    </citation>
    <scope>NUCLEOTIDE SEQUENCE</scope>
</reference>
<proteinExistence type="predicted"/>
<feature type="region of interest" description="Disordered" evidence="1">
    <location>
        <begin position="1351"/>
        <end position="1378"/>
    </location>
</feature>
<feature type="region of interest" description="Disordered" evidence="1">
    <location>
        <begin position="1408"/>
        <end position="1436"/>
    </location>
</feature>
<dbReference type="EMBL" id="LK028586">
    <property type="protein sequence ID" value="CDS22251.1"/>
    <property type="molecule type" value="Genomic_DNA"/>
</dbReference>
<feature type="region of interest" description="Disordered" evidence="1">
    <location>
        <begin position="1068"/>
        <end position="1098"/>
    </location>
</feature>
<feature type="region of interest" description="Disordered" evidence="1">
    <location>
        <begin position="683"/>
        <end position="734"/>
    </location>
</feature>
<feature type="compositionally biased region" description="Basic and acidic residues" evidence="1">
    <location>
        <begin position="1083"/>
        <end position="1092"/>
    </location>
</feature>
<dbReference type="Proteomes" id="UP000492820">
    <property type="component" value="Unassembled WGS sequence"/>
</dbReference>
<accession>A0A068WX18</accession>